<evidence type="ECO:0000313" key="2">
    <source>
        <dbReference type="Proteomes" id="UP000007575"/>
    </source>
</evidence>
<dbReference type="KEGG" id="dgo:DGo_PD0015"/>
<keyword evidence="1" id="KW-0614">Plasmid</keyword>
<keyword evidence="2" id="KW-1185">Reference proteome</keyword>
<proteinExistence type="predicted"/>
<sequence length="177" mass="19944">MDTLHPIDLYTARAQWLTLLSALHEGQAFLITRRGQPFAQLTPIAPSESFPVPMLDPDTAQRIYTLAQAYQTPTLASLLGISEFRMRTLLDTGLADEGLFEVLMELEALAQILFAKGEFAAGRRWLMRPHPKLRHHPPLFALRRSLSGDSDMTMKIMHLAQIDFPTQSVMPHTEPPN</sequence>
<dbReference type="HOGENOM" id="CLU_1515491_0_0_0"/>
<dbReference type="OrthoDB" id="9800503at2"/>
<gene>
    <name evidence="1" type="ordered locus">DGo_PD0015</name>
</gene>
<geneLocation type="plasmid" evidence="1 2">
    <name>P4</name>
</geneLocation>
<protein>
    <recommendedName>
        <fullName evidence="3">Antitoxin</fullName>
    </recommendedName>
</protein>
<accession>H8H3J2</accession>
<dbReference type="EMBL" id="CP002195">
    <property type="protein sequence ID" value="AFD28089.1"/>
    <property type="molecule type" value="Genomic_DNA"/>
</dbReference>
<evidence type="ECO:0008006" key="3">
    <source>
        <dbReference type="Google" id="ProtNLM"/>
    </source>
</evidence>
<dbReference type="Proteomes" id="UP000007575">
    <property type="component" value="Plasmid P4"/>
</dbReference>
<name>H8H3J2_DEIGI</name>
<organism evidence="1 2">
    <name type="scientific">Deinococcus gobiensis (strain DSM 21396 / JCM 16679 / CGMCC 1.7299 / I-0)</name>
    <dbReference type="NCBI Taxonomy" id="745776"/>
    <lineage>
        <taxon>Bacteria</taxon>
        <taxon>Thermotogati</taxon>
        <taxon>Deinococcota</taxon>
        <taxon>Deinococci</taxon>
        <taxon>Deinococcales</taxon>
        <taxon>Deinococcaceae</taxon>
        <taxon>Deinococcus</taxon>
    </lineage>
</organism>
<dbReference type="RefSeq" id="WP_014686899.1">
    <property type="nucleotide sequence ID" value="NC_017792.1"/>
</dbReference>
<reference evidence="1 2" key="1">
    <citation type="journal article" date="2012" name="PLoS ONE">
        <title>Genome sequence and transcriptome analysis of the radioresistant bacterium Deinococcus gobiensis: insights into the extreme environmental adaptations.</title>
        <authorList>
            <person name="Yuan M."/>
            <person name="Chen M."/>
            <person name="Zhang W."/>
            <person name="Lu W."/>
            <person name="Wang J."/>
            <person name="Yang M."/>
            <person name="Zhao P."/>
            <person name="Tang R."/>
            <person name="Li X."/>
            <person name="Hao Y."/>
            <person name="Zhou Z."/>
            <person name="Zhan Y."/>
            <person name="Yu H."/>
            <person name="Teng C."/>
            <person name="Yan Y."/>
            <person name="Ping S."/>
            <person name="Wang Y."/>
            <person name="Lin M."/>
        </authorList>
    </citation>
    <scope>NUCLEOTIDE SEQUENCE [LARGE SCALE GENOMIC DNA]</scope>
    <source>
        <strain evidence="2">DSM 21396 / JCM 16679 / CGMCC 1.7299 / I-0</strain>
        <plasmid evidence="1">P4</plasmid>
    </source>
</reference>
<dbReference type="AlphaFoldDB" id="H8H3J2"/>
<evidence type="ECO:0000313" key="1">
    <source>
        <dbReference type="EMBL" id="AFD28089.1"/>
    </source>
</evidence>